<feature type="transmembrane region" description="Helical" evidence="6">
    <location>
        <begin position="40"/>
        <end position="61"/>
    </location>
</feature>
<dbReference type="GO" id="GO:0033228">
    <property type="term" value="P:cysteine export across plasma membrane"/>
    <property type="evidence" value="ECO:0007669"/>
    <property type="project" value="TreeGrafter"/>
</dbReference>
<name>D5X480_THIK1</name>
<dbReference type="PANTHER" id="PTHR30086:SF20">
    <property type="entry name" value="ARGININE EXPORTER PROTEIN ARGO-RELATED"/>
    <property type="match status" value="1"/>
</dbReference>
<proteinExistence type="predicted"/>
<evidence type="ECO:0000256" key="5">
    <source>
        <dbReference type="ARBA" id="ARBA00023136"/>
    </source>
</evidence>
<evidence type="ECO:0000256" key="1">
    <source>
        <dbReference type="ARBA" id="ARBA00004651"/>
    </source>
</evidence>
<feature type="transmembrane region" description="Helical" evidence="6">
    <location>
        <begin position="179"/>
        <end position="198"/>
    </location>
</feature>
<dbReference type="STRING" id="75379.Tint_0269"/>
<dbReference type="KEGG" id="tin:Tint_0269"/>
<evidence type="ECO:0000313" key="7">
    <source>
        <dbReference type="EMBL" id="ADG29681.1"/>
    </source>
</evidence>
<dbReference type="HOGENOM" id="CLU_079569_1_0_4"/>
<protein>
    <submittedName>
        <fullName evidence="7">Lysine exporter protein (LYSE/YGGA)</fullName>
    </submittedName>
</protein>
<dbReference type="InterPro" id="IPR001123">
    <property type="entry name" value="LeuE-type"/>
</dbReference>
<feature type="transmembrane region" description="Helical" evidence="6">
    <location>
        <begin position="6"/>
        <end position="28"/>
    </location>
</feature>
<keyword evidence="5 6" id="KW-0472">Membrane</keyword>
<sequence length="199" mass="21510">MLNDNLPALALFAFVTSVTPGPNNLMLLASGANFGFRASIPHLLGISSGVLILLVSVGLGLAELFSLWPWAEVAMKWIGAGYMLYLAWRIASASPPNGSAARAARPMRYIGAIAFQWVNPKLWLMALSVFSIYVPSSGNDFSLVLAVAALFSLINLPTISVWALGGAKLRHLLTEQRRVKVFNLSMAALLLATLWPMLR</sequence>
<dbReference type="GO" id="GO:0005886">
    <property type="term" value="C:plasma membrane"/>
    <property type="evidence" value="ECO:0007669"/>
    <property type="project" value="UniProtKB-SubCell"/>
</dbReference>
<evidence type="ECO:0000256" key="6">
    <source>
        <dbReference type="SAM" id="Phobius"/>
    </source>
</evidence>
<evidence type="ECO:0000256" key="4">
    <source>
        <dbReference type="ARBA" id="ARBA00022989"/>
    </source>
</evidence>
<comment type="subcellular location">
    <subcellularLocation>
        <location evidence="1">Cell membrane</location>
        <topology evidence="1">Multi-pass membrane protein</topology>
    </subcellularLocation>
</comment>
<dbReference type="GO" id="GO:0015171">
    <property type="term" value="F:amino acid transmembrane transporter activity"/>
    <property type="evidence" value="ECO:0007669"/>
    <property type="project" value="TreeGrafter"/>
</dbReference>
<dbReference type="AlphaFoldDB" id="D5X480"/>
<feature type="transmembrane region" description="Helical" evidence="6">
    <location>
        <begin position="141"/>
        <end position="167"/>
    </location>
</feature>
<accession>D5X480</accession>
<keyword evidence="2" id="KW-1003">Cell membrane</keyword>
<dbReference type="Pfam" id="PF01810">
    <property type="entry name" value="LysE"/>
    <property type="match status" value="1"/>
</dbReference>
<dbReference type="EMBL" id="CP002021">
    <property type="protein sequence ID" value="ADG29681.1"/>
    <property type="molecule type" value="Genomic_DNA"/>
</dbReference>
<dbReference type="PANTHER" id="PTHR30086">
    <property type="entry name" value="ARGININE EXPORTER PROTEIN ARGO"/>
    <property type="match status" value="1"/>
</dbReference>
<reference evidence="7" key="1">
    <citation type="submission" date="2010-04" db="EMBL/GenBank/DDBJ databases">
        <title>Complete sequence of Thiomonas intermedia K12.</title>
        <authorList>
            <consortium name="US DOE Joint Genome Institute"/>
            <person name="Lucas S."/>
            <person name="Copeland A."/>
            <person name="Lapidus A."/>
            <person name="Cheng J.-F."/>
            <person name="Bruce D."/>
            <person name="Goodwin L."/>
            <person name="Pitluck S."/>
            <person name="Davenport K."/>
            <person name="Detter J.C."/>
            <person name="Han C."/>
            <person name="Tapia R."/>
            <person name="Land M."/>
            <person name="Hauser L."/>
            <person name="Kyrpides N."/>
            <person name="Ovchinnikova G."/>
            <person name="Kerfeld C.A."/>
            <person name="Cannon G.C."/>
            <person name="Heinhorst S."/>
            <person name="Woyke T."/>
        </authorList>
    </citation>
    <scope>NUCLEOTIDE SEQUENCE [LARGE SCALE GENOMIC DNA]</scope>
    <source>
        <strain evidence="7">K12</strain>
    </source>
</reference>
<evidence type="ECO:0000256" key="3">
    <source>
        <dbReference type="ARBA" id="ARBA00022692"/>
    </source>
</evidence>
<keyword evidence="3 6" id="KW-0812">Transmembrane</keyword>
<dbReference type="eggNOG" id="COG1280">
    <property type="taxonomic scope" value="Bacteria"/>
</dbReference>
<gene>
    <name evidence="7" type="ordered locus">Tint_0269</name>
</gene>
<evidence type="ECO:0000256" key="2">
    <source>
        <dbReference type="ARBA" id="ARBA00022475"/>
    </source>
</evidence>
<keyword evidence="4 6" id="KW-1133">Transmembrane helix</keyword>
<dbReference type="BioCyc" id="TINT75379:TINT_RS01350-MONOMER"/>
<feature type="transmembrane region" description="Helical" evidence="6">
    <location>
        <begin position="109"/>
        <end position="135"/>
    </location>
</feature>
<organism evidence="7">
    <name type="scientific">Thiomonas intermedia (strain K12)</name>
    <name type="common">Thiobacillus intermedius</name>
    <dbReference type="NCBI Taxonomy" id="75379"/>
    <lineage>
        <taxon>Bacteria</taxon>
        <taxon>Pseudomonadati</taxon>
        <taxon>Pseudomonadota</taxon>
        <taxon>Betaproteobacteria</taxon>
        <taxon>Burkholderiales</taxon>
        <taxon>Thiomonas</taxon>
    </lineage>
</organism>